<feature type="region of interest" description="Disordered" evidence="1">
    <location>
        <begin position="475"/>
        <end position="525"/>
    </location>
</feature>
<feature type="compositionally biased region" description="Acidic residues" evidence="1">
    <location>
        <begin position="479"/>
        <end position="490"/>
    </location>
</feature>
<keyword evidence="3" id="KW-1185">Reference proteome</keyword>
<evidence type="ECO:0000313" key="2">
    <source>
        <dbReference type="EMBL" id="KAJ7702511.1"/>
    </source>
</evidence>
<dbReference type="AlphaFoldDB" id="A0AAD7GQ49"/>
<sequence>MYWLNDADEERAGEYTLISTAQLHVPHRGLWLCCHSTFSPTLLLDGGVLRRFGGRAEALCNIAEVVRSSQDLGGTPSVGRHCTSLQGQSPSAGNAVTPRSGLDDVPSIQMQRPSGDAMQRPSGDAVSRVKPAEPTVALSRFPSSSPVILPSAPFSGLNVSVAPAASPATLLLHPPHRPRAPWARAQPFSFLVAGDLALGAFFCPERCCCTRRIARVRRGPALSCFPSSSPVILPSALFFALNAAVAPAASPACAVGPRSAFSSSSLHPLPNMLRYSEHATVRAARTASYSLTIHSPRHRLADDHPSFLRADPSDFSAFFWNFGGLDEYLPRETDPSADFGPDHRGLSSTFESTTSTSNSAFPHWTQPSSGLGGRGMKQKVSDAQRAASSRYRERNKAELQRKARQRMATRRAELKMNDEAWAVYRATAREDGARFRARHAPDLALNQVTYRSSKSIAKIGHEAWWKGYLKRHPRPPPVQEEDLPDWPSDSDSEHDPLPEPSDSEGDAQDDDTPKLPPRPPESAPYEECLNHFLDYEDPTTAPNYVPKPGQQPFFQLGWEDNCYYQYYKHLKTRTKKPRAGNVPQIGALAKRLRELKGTRATPTHLVQGVRATLFGANTTSDRLDLLQRKLGLLNGGIRRPFEFFESVRVRDAAVVGRRRPRVLHRLSLDVSGSPDAGVVGGSGVSPLQKPSGGRVELSW</sequence>
<dbReference type="EMBL" id="JARKIB010000516">
    <property type="protein sequence ID" value="KAJ7702511.1"/>
    <property type="molecule type" value="Genomic_DNA"/>
</dbReference>
<reference evidence="2" key="1">
    <citation type="submission" date="2023-03" db="EMBL/GenBank/DDBJ databases">
        <title>Massive genome expansion in bonnet fungi (Mycena s.s.) driven by repeated elements and novel gene families across ecological guilds.</title>
        <authorList>
            <consortium name="Lawrence Berkeley National Laboratory"/>
            <person name="Harder C.B."/>
            <person name="Miyauchi S."/>
            <person name="Viragh M."/>
            <person name="Kuo A."/>
            <person name="Thoen E."/>
            <person name="Andreopoulos B."/>
            <person name="Lu D."/>
            <person name="Skrede I."/>
            <person name="Drula E."/>
            <person name="Henrissat B."/>
            <person name="Morin E."/>
            <person name="Kohler A."/>
            <person name="Barry K."/>
            <person name="LaButti K."/>
            <person name="Morin E."/>
            <person name="Salamov A."/>
            <person name="Lipzen A."/>
            <person name="Mereny Z."/>
            <person name="Hegedus B."/>
            <person name="Baldrian P."/>
            <person name="Stursova M."/>
            <person name="Weitz H."/>
            <person name="Taylor A."/>
            <person name="Grigoriev I.V."/>
            <person name="Nagy L.G."/>
            <person name="Martin F."/>
            <person name="Kauserud H."/>
        </authorList>
    </citation>
    <scope>NUCLEOTIDE SEQUENCE</scope>
    <source>
        <strain evidence="2">CBHHK182m</strain>
    </source>
</reference>
<name>A0AAD7GQ49_9AGAR</name>
<feature type="region of interest" description="Disordered" evidence="1">
    <location>
        <begin position="677"/>
        <end position="699"/>
    </location>
</feature>
<evidence type="ECO:0000313" key="3">
    <source>
        <dbReference type="Proteomes" id="UP001215598"/>
    </source>
</evidence>
<evidence type="ECO:0000256" key="1">
    <source>
        <dbReference type="SAM" id="MobiDB-lite"/>
    </source>
</evidence>
<comment type="caution">
    <text evidence="2">The sequence shown here is derived from an EMBL/GenBank/DDBJ whole genome shotgun (WGS) entry which is preliminary data.</text>
</comment>
<feature type="region of interest" description="Disordered" evidence="1">
    <location>
        <begin position="349"/>
        <end position="377"/>
    </location>
</feature>
<feature type="compositionally biased region" description="Low complexity" evidence="1">
    <location>
        <begin position="349"/>
        <end position="359"/>
    </location>
</feature>
<proteinExistence type="predicted"/>
<dbReference type="Proteomes" id="UP001215598">
    <property type="component" value="Unassembled WGS sequence"/>
</dbReference>
<protein>
    <submittedName>
        <fullName evidence="2">Uncharacterized protein</fullName>
    </submittedName>
</protein>
<feature type="compositionally biased region" description="Acidic residues" evidence="1">
    <location>
        <begin position="501"/>
        <end position="510"/>
    </location>
</feature>
<gene>
    <name evidence="2" type="ORF">B0H16DRAFT_1483205</name>
</gene>
<accession>A0AAD7GQ49</accession>
<organism evidence="2 3">
    <name type="scientific">Mycena metata</name>
    <dbReference type="NCBI Taxonomy" id="1033252"/>
    <lineage>
        <taxon>Eukaryota</taxon>
        <taxon>Fungi</taxon>
        <taxon>Dikarya</taxon>
        <taxon>Basidiomycota</taxon>
        <taxon>Agaricomycotina</taxon>
        <taxon>Agaricomycetes</taxon>
        <taxon>Agaricomycetidae</taxon>
        <taxon>Agaricales</taxon>
        <taxon>Marasmiineae</taxon>
        <taxon>Mycenaceae</taxon>
        <taxon>Mycena</taxon>
    </lineage>
</organism>